<dbReference type="PROSITE" id="PS00636">
    <property type="entry name" value="DNAJ_1"/>
    <property type="match status" value="1"/>
</dbReference>
<dbReference type="Pfam" id="PF13475">
    <property type="entry name" value="DUF4116"/>
    <property type="match status" value="4"/>
</dbReference>
<feature type="domain" description="J" evidence="2">
    <location>
        <begin position="828"/>
        <end position="892"/>
    </location>
</feature>
<dbReference type="PRINTS" id="PR00625">
    <property type="entry name" value="JDOMAIN"/>
</dbReference>
<dbReference type="Pfam" id="PF00226">
    <property type="entry name" value="DnaJ"/>
    <property type="match status" value="1"/>
</dbReference>
<accession>A0ABP0R8J0</accession>
<dbReference type="PANTHER" id="PTHR31642">
    <property type="entry name" value="TRICHOTHECENE 3-O-ACETYLTRANSFERASE"/>
    <property type="match status" value="1"/>
</dbReference>
<proteinExistence type="predicted"/>
<dbReference type="InterPro" id="IPR036869">
    <property type="entry name" value="J_dom_sf"/>
</dbReference>
<dbReference type="InterPro" id="IPR050317">
    <property type="entry name" value="Plant_Fungal_Acyltransferase"/>
</dbReference>
<dbReference type="PANTHER" id="PTHR31642:SF310">
    <property type="entry name" value="FATTY ALCOHOL:CAFFEOYL-COA ACYLTRANSFERASE"/>
    <property type="match status" value="1"/>
</dbReference>
<keyword evidence="4" id="KW-1185">Reference proteome</keyword>
<comment type="caution">
    <text evidence="3">The sequence shown here is derived from an EMBL/GenBank/DDBJ whole genome shotgun (WGS) entry which is preliminary data.</text>
</comment>
<dbReference type="InterPro" id="IPR025197">
    <property type="entry name" value="DUF4116"/>
</dbReference>
<dbReference type="InterPro" id="IPR018253">
    <property type="entry name" value="DnaJ_domain_CS"/>
</dbReference>
<evidence type="ECO:0000313" key="4">
    <source>
        <dbReference type="Proteomes" id="UP001642484"/>
    </source>
</evidence>
<dbReference type="SUPFAM" id="SSF46565">
    <property type="entry name" value="Chaperone J-domain"/>
    <property type="match status" value="1"/>
</dbReference>
<evidence type="ECO:0000313" key="3">
    <source>
        <dbReference type="EMBL" id="CAK9096549.1"/>
    </source>
</evidence>
<reference evidence="3 4" key="1">
    <citation type="submission" date="2024-02" db="EMBL/GenBank/DDBJ databases">
        <authorList>
            <person name="Chen Y."/>
            <person name="Shah S."/>
            <person name="Dougan E. K."/>
            <person name="Thang M."/>
            <person name="Chan C."/>
        </authorList>
    </citation>
    <scope>NUCLEOTIDE SEQUENCE [LARGE SCALE GENOMIC DNA]</scope>
</reference>
<evidence type="ECO:0000256" key="1">
    <source>
        <dbReference type="ARBA" id="ARBA00022679"/>
    </source>
</evidence>
<keyword evidence="1" id="KW-0808">Transferase</keyword>
<dbReference type="EMBL" id="CAXAMN010025617">
    <property type="protein sequence ID" value="CAK9096549.1"/>
    <property type="molecule type" value="Genomic_DNA"/>
</dbReference>
<dbReference type="Proteomes" id="UP001642484">
    <property type="component" value="Unassembled WGS sequence"/>
</dbReference>
<dbReference type="Gene3D" id="3.30.559.10">
    <property type="entry name" value="Chloramphenicol acetyltransferase-like domain"/>
    <property type="match status" value="2"/>
</dbReference>
<dbReference type="PROSITE" id="PS50076">
    <property type="entry name" value="DNAJ_2"/>
    <property type="match status" value="1"/>
</dbReference>
<name>A0ABP0R8J0_9DINO</name>
<protein>
    <recommendedName>
        <fullName evidence="2">J domain-containing protein</fullName>
    </recommendedName>
</protein>
<evidence type="ECO:0000259" key="2">
    <source>
        <dbReference type="PROSITE" id="PS50076"/>
    </source>
</evidence>
<organism evidence="3 4">
    <name type="scientific">Durusdinium trenchii</name>
    <dbReference type="NCBI Taxonomy" id="1381693"/>
    <lineage>
        <taxon>Eukaryota</taxon>
        <taxon>Sar</taxon>
        <taxon>Alveolata</taxon>
        <taxon>Dinophyceae</taxon>
        <taxon>Suessiales</taxon>
        <taxon>Symbiodiniaceae</taxon>
        <taxon>Durusdinium</taxon>
    </lineage>
</organism>
<dbReference type="InterPro" id="IPR023213">
    <property type="entry name" value="CAT-like_dom_sf"/>
</dbReference>
<sequence length="1173" mass="128456">MEIAEIWLKQFQRTLELPSAMNCFQWLFSSGTTEIIRPSKSNDGKRLLVPKGEQMFGLMPLCFATYPAIALRVPKCDEKRLKQSLSKALDLVPSAAGRYGENGDILELNDAGVPFTVVQSQEASAPEKIEEPKLLNFATFHRPWSVRNGYSPLISIKLTSYKDGSGVLAFSRSHMLFDGSSAWIFLGIWASFAKGDTVKEPSWRKEEVVKLLPDDKEFQEMAQKMFGINPKPTILTKLMKNFLIPVVGAVMDTFFLYAGYSLTRYRFFFSDEELALLKDEATPKEVAAGQDNWVTTQEALCAFMLLALGRNCLPKTCSGSVAMIFLLDVRKALKLSPNQLMGNGLTFCSLSIESQKLLAMDLPGLASHLHQMLSTGEGPGSLESQRDLWRVTNGACEREVQNNILQKIHRPDNCDLKFAVNNSSKRILPDYGIGRCDSVVTNAGPTVFLPPGSTTIHLAFDRAERAEDDLKQASGSPLACLMTDEWDGPCDTATHCPRQMQTTESTMYTDPQALTVEPMNSGPLASSSVDVRELKAAIQKALGIPSHQQRLLRGSEEFNEWDGLGEDFEVSLLRQAALTDSERSYWAEQLQKDGMELLYAPEEVQADRELVMLAVQQAGEALAIAADDLHHDRPVVLHAVKQNGLSLTYASAALKNDKDLVLTAVRQNGLALRHADGRLRRDPQVAMAAVQQNGYVISDSSFDASLRDDPDIALAAVSYDGCALKHVSAQLRKDRQIVLAAVRSNGNAIMWADPVFRSDREVMLQAVRYHGTLLRCASEDLRHDREVVYQAVLGHGYALSYASTPLRADPLLLRLSSRPHCHIPIRLEDEKIVYIEDCSRSDADADVLDRWMSTPMPDRARKEEAEDEFKRLAEAYDVLNDPEKRKKYDQFGKEGLQGGDSGAGVSPEQAQAEMFFNLFGGGRPSQGTTRVVFSGPGGESMDVDGINLSDIFMSMGLGGMGMGGMNGMGGLGGMGGMNGMGGMSGMGSMGGEMVIVHSLNKAKERLGDQGDTCGTSRAEHSGGLQLHAEHNGKRGHVGGFDPQRCRYEIRLEDGPVIHVRPENITQQSTVTIHGLNSKPELNGKTAQIVSFDPATKRYVVLVNAGSAAPVIVSLQGGNCILKPGTAVRLCGLSKAQLNGSRAQVSEVDLSAGRYQVHLENGKQIKVKFENVLC</sequence>
<dbReference type="CDD" id="cd17039">
    <property type="entry name" value="Ubl_ubiquitin_like"/>
    <property type="match status" value="1"/>
</dbReference>
<gene>
    <name evidence="3" type="ORF">CCMP2556_LOCUS45897</name>
</gene>
<dbReference type="Gene3D" id="1.10.287.110">
    <property type="entry name" value="DnaJ domain"/>
    <property type="match status" value="1"/>
</dbReference>
<dbReference type="Pfam" id="PF02458">
    <property type="entry name" value="Transferase"/>
    <property type="match status" value="1"/>
</dbReference>
<dbReference type="InterPro" id="IPR001623">
    <property type="entry name" value="DnaJ_domain"/>
</dbReference>